<comment type="caution">
    <text evidence="1">The sequence shown here is derived from an EMBL/GenBank/DDBJ whole genome shotgun (WGS) entry which is preliminary data.</text>
</comment>
<organism evidence="1 2">
    <name type="scientific">Candidatus Auribacter fodinae</name>
    <dbReference type="NCBI Taxonomy" id="2093366"/>
    <lineage>
        <taxon>Bacteria</taxon>
        <taxon>Pseudomonadati</taxon>
        <taxon>Candidatus Auribacterota</taxon>
        <taxon>Candidatus Auribacteria</taxon>
        <taxon>Candidatus Auribacterales</taxon>
        <taxon>Candidatus Auribacteraceae</taxon>
        <taxon>Candidatus Auribacter</taxon>
    </lineage>
</organism>
<evidence type="ECO:0000313" key="2">
    <source>
        <dbReference type="Proteomes" id="UP000266426"/>
    </source>
</evidence>
<name>A0A3A4R0G3_9BACT</name>
<reference evidence="1 2" key="1">
    <citation type="journal article" date="2017" name="ISME J.">
        <title>Energy and carbon metabolisms in a deep terrestrial subsurface fluid microbial community.</title>
        <authorList>
            <person name="Momper L."/>
            <person name="Jungbluth S.P."/>
            <person name="Lee M.D."/>
            <person name="Amend J.P."/>
        </authorList>
    </citation>
    <scope>NUCLEOTIDE SEQUENCE [LARGE SCALE GENOMIC DNA]</scope>
    <source>
        <strain evidence="1">SURF_26</strain>
    </source>
</reference>
<sequence length="381" mass="41756">MGDIFFQPFNASNTPAAQPVQNMKTVVPPGTFQQTFQDINISEEGDVQKDNITIEDITPSSETKGNVQKYNAPSYRARSLQEFQAMQQRLNNQKSNEANDQSSQQVFRIPEKLTLPQQMELYKHEQLLSNPGGDNFLVKDGVPVYQPNIDHKDFFARIGKDIQDAGANFINALKDIGGGSKFSYIDKGGKISHAQKTGLFGTIKNFVGKVIDAFDFGQNEEHPPQGLLQTAGYMGKKIFVDGFVGDIVLGIPSSVINVGEDLLFGVLNAIEVIPDATIGNFEAGQKAVTTIFDNGQVAIDYITDVLPGGSAWMRAHSAGSQDHGWSIPFLYNIKTPVSGLEDPRWAYVQNTPFRKTLETAGSIIADISLGILPFIVHANKE</sequence>
<proteinExistence type="predicted"/>
<protein>
    <submittedName>
        <fullName evidence="1">Uncharacterized protein</fullName>
    </submittedName>
</protein>
<gene>
    <name evidence="1" type="ORF">C4541_12680</name>
</gene>
<dbReference type="AlphaFoldDB" id="A0A3A4R0G3"/>
<accession>A0A3A4R0G3</accession>
<dbReference type="Proteomes" id="UP000266426">
    <property type="component" value="Unassembled WGS sequence"/>
</dbReference>
<dbReference type="EMBL" id="QZJZ01000097">
    <property type="protein sequence ID" value="RJP56317.1"/>
    <property type="molecule type" value="Genomic_DNA"/>
</dbReference>
<evidence type="ECO:0000313" key="1">
    <source>
        <dbReference type="EMBL" id="RJP56317.1"/>
    </source>
</evidence>